<dbReference type="InterPro" id="IPR000182">
    <property type="entry name" value="GNAT_dom"/>
</dbReference>
<dbReference type="STRING" id="1799789.AX660_07815"/>
<comment type="caution">
    <text evidence="2">The sequence shown here is derived from an EMBL/GenBank/DDBJ whole genome shotgun (WGS) entry which is preliminary data.</text>
</comment>
<dbReference type="EMBL" id="LSNE01000003">
    <property type="protein sequence ID" value="KXI29917.1"/>
    <property type="molecule type" value="Genomic_DNA"/>
</dbReference>
<evidence type="ECO:0000259" key="1">
    <source>
        <dbReference type="PROSITE" id="PS51186"/>
    </source>
</evidence>
<dbReference type="Gene3D" id="3.40.630.30">
    <property type="match status" value="1"/>
</dbReference>
<reference evidence="3" key="1">
    <citation type="submission" date="2016-02" db="EMBL/GenBank/DDBJ databases">
        <authorList>
            <person name="Schultz-Johansen M."/>
            <person name="Glaring M.A."/>
            <person name="Bech P.K."/>
            <person name="Stougaard P."/>
        </authorList>
    </citation>
    <scope>NUCLEOTIDE SEQUENCE [LARGE SCALE GENOMIC DNA]</scope>
    <source>
        <strain evidence="3">S66</strain>
    </source>
</reference>
<dbReference type="PROSITE" id="PS51186">
    <property type="entry name" value="GNAT"/>
    <property type="match status" value="1"/>
</dbReference>
<gene>
    <name evidence="2" type="ORF">AX660_07815</name>
</gene>
<dbReference type="InterPro" id="IPR016181">
    <property type="entry name" value="Acyl_CoA_acyltransferase"/>
</dbReference>
<proteinExistence type="predicted"/>
<evidence type="ECO:0000313" key="2">
    <source>
        <dbReference type="EMBL" id="KXI29917.1"/>
    </source>
</evidence>
<dbReference type="Proteomes" id="UP000070299">
    <property type="component" value="Unassembled WGS sequence"/>
</dbReference>
<dbReference type="CDD" id="cd04301">
    <property type="entry name" value="NAT_SF"/>
    <property type="match status" value="1"/>
</dbReference>
<protein>
    <recommendedName>
        <fullName evidence="1">N-acetyltransferase domain-containing protein</fullName>
    </recommendedName>
</protein>
<dbReference type="Pfam" id="PF13673">
    <property type="entry name" value="Acetyltransf_10"/>
    <property type="match status" value="1"/>
</dbReference>
<dbReference type="SUPFAM" id="SSF55729">
    <property type="entry name" value="Acyl-CoA N-acyltransferases (Nat)"/>
    <property type="match status" value="1"/>
</dbReference>
<feature type="domain" description="N-acetyltransferase" evidence="1">
    <location>
        <begin position="3"/>
        <end position="141"/>
    </location>
</feature>
<dbReference type="GO" id="GO:0016747">
    <property type="term" value="F:acyltransferase activity, transferring groups other than amino-acyl groups"/>
    <property type="evidence" value="ECO:0007669"/>
    <property type="project" value="InterPro"/>
</dbReference>
<accession>A0A136A3X4</accession>
<evidence type="ECO:0000313" key="3">
    <source>
        <dbReference type="Proteomes" id="UP000070299"/>
    </source>
</evidence>
<dbReference type="OrthoDB" id="9796171at2"/>
<name>A0A136A3X4_9ALTE</name>
<dbReference type="AlphaFoldDB" id="A0A136A3X4"/>
<sequence>MTFIVKNVDWGNEQHKLRKIREKVFVCQWRIPWEYEFDHQDSGAFHVLVVDENDQEVATGRITPQGEIGRIAVEPQYRGPELYQALFSALIKIAEQIGLQDVLVHCELEGVDYYQQQGFRPVGSVFMDAGIPRQGMQCSLSNFSLSRVELTH</sequence>
<dbReference type="RefSeq" id="WP_068373333.1">
    <property type="nucleotide sequence ID" value="NZ_LSNE01000003.1"/>
</dbReference>
<keyword evidence="3" id="KW-1185">Reference proteome</keyword>
<organism evidence="2 3">
    <name type="scientific">Paraglaciecola hydrolytica</name>
    <dbReference type="NCBI Taxonomy" id="1799789"/>
    <lineage>
        <taxon>Bacteria</taxon>
        <taxon>Pseudomonadati</taxon>
        <taxon>Pseudomonadota</taxon>
        <taxon>Gammaproteobacteria</taxon>
        <taxon>Alteromonadales</taxon>
        <taxon>Alteromonadaceae</taxon>
        <taxon>Paraglaciecola</taxon>
    </lineage>
</organism>